<protein>
    <recommendedName>
        <fullName evidence="5">Helix-hairpin-helix DNA-binding motif class 1 domain-containing protein</fullName>
    </recommendedName>
</protein>
<dbReference type="GO" id="GO:0009379">
    <property type="term" value="C:Holliday junction helicase complex"/>
    <property type="evidence" value="ECO:0007669"/>
    <property type="project" value="InterPro"/>
</dbReference>
<dbReference type="Gene3D" id="1.10.150.20">
    <property type="entry name" value="5' to 3' exonuclease, C-terminal subdomain"/>
    <property type="match status" value="1"/>
</dbReference>
<keyword evidence="1" id="KW-0963">Cytoplasm</keyword>
<dbReference type="InterPro" id="IPR000085">
    <property type="entry name" value="RuvA"/>
</dbReference>
<dbReference type="CDD" id="cd14332">
    <property type="entry name" value="UBA_RuvA_C"/>
    <property type="match status" value="1"/>
</dbReference>
<dbReference type="SUPFAM" id="SSF46929">
    <property type="entry name" value="DNA helicase RuvA subunit, C-terminal domain"/>
    <property type="match status" value="1"/>
</dbReference>
<dbReference type="HAMAP" id="MF_00031">
    <property type="entry name" value="DNA_HJ_migration_RuvA"/>
    <property type="match status" value="1"/>
</dbReference>
<dbReference type="SUPFAM" id="SSF47781">
    <property type="entry name" value="RuvA domain 2-like"/>
    <property type="match status" value="1"/>
</dbReference>
<dbReference type="GO" id="GO:0006281">
    <property type="term" value="P:DNA repair"/>
    <property type="evidence" value="ECO:0007669"/>
    <property type="project" value="UniProtKB-KW"/>
</dbReference>
<feature type="domain" description="Helix-hairpin-helix DNA-binding motif class 1" evidence="5">
    <location>
        <begin position="73"/>
        <end position="92"/>
    </location>
</feature>
<dbReference type="Pfam" id="PF14520">
    <property type="entry name" value="HHH_5"/>
    <property type="match status" value="1"/>
</dbReference>
<dbReference type="Pfam" id="PF07499">
    <property type="entry name" value="RuvA_C"/>
    <property type="match status" value="1"/>
</dbReference>
<name>X1KIN6_9ZZZZ</name>
<dbReference type="NCBIfam" id="TIGR00084">
    <property type="entry name" value="ruvA"/>
    <property type="match status" value="1"/>
</dbReference>
<organism evidence="6">
    <name type="scientific">marine sediment metagenome</name>
    <dbReference type="NCBI Taxonomy" id="412755"/>
    <lineage>
        <taxon>unclassified sequences</taxon>
        <taxon>metagenomes</taxon>
        <taxon>ecological metagenomes</taxon>
    </lineage>
</organism>
<accession>X1KIN6</accession>
<keyword evidence="2" id="KW-0227">DNA damage</keyword>
<proteinExistence type="inferred from homology"/>
<evidence type="ECO:0000259" key="5">
    <source>
        <dbReference type="SMART" id="SM00278"/>
    </source>
</evidence>
<reference evidence="6" key="1">
    <citation type="journal article" date="2014" name="Front. Microbiol.">
        <title>High frequency of phylogenetically diverse reductive dehalogenase-homologous genes in deep subseafloor sedimentary metagenomes.</title>
        <authorList>
            <person name="Kawai M."/>
            <person name="Futagami T."/>
            <person name="Toyoda A."/>
            <person name="Takaki Y."/>
            <person name="Nishi S."/>
            <person name="Hori S."/>
            <person name="Arai W."/>
            <person name="Tsubouchi T."/>
            <person name="Morono Y."/>
            <person name="Uchiyama I."/>
            <person name="Ito T."/>
            <person name="Fujiyama A."/>
            <person name="Inagaki F."/>
            <person name="Takami H."/>
        </authorList>
    </citation>
    <scope>NUCLEOTIDE SEQUENCE</scope>
    <source>
        <strain evidence="6">Expedition CK06-06</strain>
    </source>
</reference>
<dbReference type="InterPro" id="IPR012340">
    <property type="entry name" value="NA-bd_OB-fold"/>
</dbReference>
<evidence type="ECO:0000313" key="6">
    <source>
        <dbReference type="EMBL" id="GAH89994.1"/>
    </source>
</evidence>
<dbReference type="InterPro" id="IPR013849">
    <property type="entry name" value="DNA_helicase_Holl-junc_RuvA_I"/>
</dbReference>
<sequence>MIASLYGKLESLGSDGATINVGGIGFQVYMPTSTLSTLGAIGEEVKLHTYLHLREDNAALYGFASTDELGLFQNLISVSGLGPKLALAMLSAMNIERLTMAIATSSVDLLTEIPGIGKKMANRLILELKEKIGAGWITTPGVQLAEEHAEVLAALTSLGYSVSEATRAVASLPSDSKLSLEDKVKLALAYFTTK</sequence>
<dbReference type="SMART" id="SM00278">
    <property type="entry name" value="HhH1"/>
    <property type="match status" value="2"/>
</dbReference>
<dbReference type="AlphaFoldDB" id="X1KIN6"/>
<evidence type="ECO:0000256" key="3">
    <source>
        <dbReference type="ARBA" id="ARBA00023125"/>
    </source>
</evidence>
<comment type="caution">
    <text evidence="6">The sequence shown here is derived from an EMBL/GenBank/DDBJ whole genome shotgun (WGS) entry which is preliminary data.</text>
</comment>
<dbReference type="GO" id="GO:0009378">
    <property type="term" value="F:four-way junction helicase activity"/>
    <property type="evidence" value="ECO:0007669"/>
    <property type="project" value="InterPro"/>
</dbReference>
<dbReference type="Pfam" id="PF01330">
    <property type="entry name" value="RuvA_N"/>
    <property type="match status" value="1"/>
</dbReference>
<dbReference type="InterPro" id="IPR036267">
    <property type="entry name" value="RuvA_C_sf"/>
</dbReference>
<dbReference type="Gene3D" id="2.40.50.140">
    <property type="entry name" value="Nucleic acid-binding proteins"/>
    <property type="match status" value="1"/>
</dbReference>
<keyword evidence="3" id="KW-0238">DNA-binding</keyword>
<dbReference type="InterPro" id="IPR003583">
    <property type="entry name" value="Hlx-hairpin-Hlx_DNA-bd_motif"/>
</dbReference>
<dbReference type="InterPro" id="IPR011114">
    <property type="entry name" value="RuvA_C"/>
</dbReference>
<evidence type="ECO:0000256" key="2">
    <source>
        <dbReference type="ARBA" id="ARBA00022763"/>
    </source>
</evidence>
<gene>
    <name evidence="6" type="ORF">S06H3_02707</name>
</gene>
<feature type="domain" description="Helix-hairpin-helix DNA-binding motif class 1" evidence="5">
    <location>
        <begin position="108"/>
        <end position="127"/>
    </location>
</feature>
<dbReference type="EMBL" id="BARV01000814">
    <property type="protein sequence ID" value="GAH89994.1"/>
    <property type="molecule type" value="Genomic_DNA"/>
</dbReference>
<dbReference type="SUPFAM" id="SSF50249">
    <property type="entry name" value="Nucleic acid-binding proteins"/>
    <property type="match status" value="1"/>
</dbReference>
<dbReference type="GO" id="GO:0003677">
    <property type="term" value="F:DNA binding"/>
    <property type="evidence" value="ECO:0007669"/>
    <property type="project" value="UniProtKB-KW"/>
</dbReference>
<dbReference type="Gene3D" id="1.10.8.10">
    <property type="entry name" value="DNA helicase RuvA subunit, C-terminal domain"/>
    <property type="match status" value="1"/>
</dbReference>
<keyword evidence="4" id="KW-0234">DNA repair</keyword>
<evidence type="ECO:0000256" key="1">
    <source>
        <dbReference type="ARBA" id="ARBA00022490"/>
    </source>
</evidence>
<dbReference type="GO" id="GO:0005524">
    <property type="term" value="F:ATP binding"/>
    <property type="evidence" value="ECO:0007669"/>
    <property type="project" value="InterPro"/>
</dbReference>
<dbReference type="GO" id="GO:0006310">
    <property type="term" value="P:DNA recombination"/>
    <property type="evidence" value="ECO:0007669"/>
    <property type="project" value="InterPro"/>
</dbReference>
<evidence type="ECO:0000256" key="4">
    <source>
        <dbReference type="ARBA" id="ARBA00023204"/>
    </source>
</evidence>
<dbReference type="InterPro" id="IPR010994">
    <property type="entry name" value="RuvA_2-like"/>
</dbReference>